<feature type="transmembrane region" description="Helical" evidence="9">
    <location>
        <begin position="182"/>
        <end position="200"/>
    </location>
</feature>
<evidence type="ECO:0000256" key="8">
    <source>
        <dbReference type="RuleBase" id="RU003755"/>
    </source>
</evidence>
<dbReference type="SUPFAM" id="SSF103473">
    <property type="entry name" value="MFS general substrate transporter"/>
    <property type="match status" value="1"/>
</dbReference>
<keyword evidence="4 8" id="KW-0812">Transmembrane</keyword>
<dbReference type="Pfam" id="PF00854">
    <property type="entry name" value="PTR2"/>
    <property type="match status" value="1"/>
</dbReference>
<evidence type="ECO:0000259" key="10">
    <source>
        <dbReference type="PROSITE" id="PS50850"/>
    </source>
</evidence>
<keyword evidence="6 9" id="KW-1133">Transmembrane helix</keyword>
<keyword evidence="7 9" id="KW-0472">Membrane</keyword>
<keyword evidence="12" id="KW-1185">Reference proteome</keyword>
<dbReference type="GO" id="GO:1904680">
    <property type="term" value="F:peptide transmembrane transporter activity"/>
    <property type="evidence" value="ECO:0007669"/>
    <property type="project" value="InterPro"/>
</dbReference>
<evidence type="ECO:0000256" key="4">
    <source>
        <dbReference type="ARBA" id="ARBA00022692"/>
    </source>
</evidence>
<feature type="transmembrane region" description="Helical" evidence="9">
    <location>
        <begin position="93"/>
        <end position="110"/>
    </location>
</feature>
<keyword evidence="2 8" id="KW-0813">Transport</keyword>
<evidence type="ECO:0000256" key="2">
    <source>
        <dbReference type="ARBA" id="ARBA00022448"/>
    </source>
</evidence>
<comment type="caution">
    <text evidence="11">The sequence shown here is derived from an EMBL/GenBank/DDBJ whole genome shotgun (WGS) entry which is preliminary data.</text>
</comment>
<feature type="transmembrane region" description="Helical" evidence="9">
    <location>
        <begin position="116"/>
        <end position="134"/>
    </location>
</feature>
<dbReference type="CDD" id="cd17346">
    <property type="entry name" value="MFS_DtpA_like"/>
    <property type="match status" value="1"/>
</dbReference>
<dbReference type="InterPro" id="IPR018456">
    <property type="entry name" value="PTR2_symporter_CS"/>
</dbReference>
<dbReference type="InterPro" id="IPR000109">
    <property type="entry name" value="POT_fam"/>
</dbReference>
<dbReference type="PROSITE" id="PS50850">
    <property type="entry name" value="MFS"/>
    <property type="match status" value="1"/>
</dbReference>
<dbReference type="NCBIfam" id="TIGR00924">
    <property type="entry name" value="yjdL_sub1_fam"/>
    <property type="match status" value="1"/>
</dbReference>
<feature type="transmembrane region" description="Helical" evidence="9">
    <location>
        <begin position="455"/>
        <end position="477"/>
    </location>
</feature>
<evidence type="ECO:0000256" key="1">
    <source>
        <dbReference type="ARBA" id="ARBA00004651"/>
    </source>
</evidence>
<feature type="transmembrane region" description="Helical" evidence="9">
    <location>
        <begin position="330"/>
        <end position="347"/>
    </location>
</feature>
<evidence type="ECO:0000313" key="11">
    <source>
        <dbReference type="EMBL" id="EET43189.1"/>
    </source>
</evidence>
<feature type="transmembrane region" description="Helical" evidence="9">
    <location>
        <begin position="155"/>
        <end position="176"/>
    </location>
</feature>
<evidence type="ECO:0000256" key="5">
    <source>
        <dbReference type="ARBA" id="ARBA00022856"/>
    </source>
</evidence>
<dbReference type="GO" id="GO:0006857">
    <property type="term" value="P:oligopeptide transport"/>
    <property type="evidence" value="ECO:0007669"/>
    <property type="project" value="InterPro"/>
</dbReference>
<accession>C6M948</accession>
<feature type="transmembrane region" description="Helical" evidence="9">
    <location>
        <begin position="252"/>
        <end position="270"/>
    </location>
</feature>
<evidence type="ECO:0000256" key="6">
    <source>
        <dbReference type="ARBA" id="ARBA00022989"/>
    </source>
</evidence>
<feature type="transmembrane region" description="Helical" evidence="9">
    <location>
        <begin position="61"/>
        <end position="81"/>
    </location>
</feature>
<dbReference type="InterPro" id="IPR020846">
    <property type="entry name" value="MFS_dom"/>
</dbReference>
<dbReference type="Gene3D" id="1.20.1250.20">
    <property type="entry name" value="MFS general substrate transporter like domains"/>
    <property type="match status" value="1"/>
</dbReference>
<keyword evidence="3" id="KW-1003">Cell membrane</keyword>
<evidence type="ECO:0000313" key="12">
    <source>
        <dbReference type="Proteomes" id="UP000005365"/>
    </source>
</evidence>
<gene>
    <name evidence="11" type="ORF">NEISICOT_03073</name>
</gene>
<feature type="transmembrane region" description="Helical" evidence="9">
    <location>
        <begin position="221"/>
        <end position="240"/>
    </location>
</feature>
<dbReference type="eggNOG" id="COG3104">
    <property type="taxonomic scope" value="Bacteria"/>
</dbReference>
<dbReference type="PROSITE" id="PS01023">
    <property type="entry name" value="PTR2_2"/>
    <property type="match status" value="1"/>
</dbReference>
<dbReference type="InterPro" id="IPR005279">
    <property type="entry name" value="Dipep/tripep_permease"/>
</dbReference>
<keyword evidence="5" id="KW-0571">Peptide transport</keyword>
<keyword evidence="5" id="KW-0653">Protein transport</keyword>
<dbReference type="InterPro" id="IPR050171">
    <property type="entry name" value="MFS_Transporters"/>
</dbReference>
<feature type="transmembrane region" description="Helical" evidence="9">
    <location>
        <begin position="359"/>
        <end position="379"/>
    </location>
</feature>
<proteinExistence type="inferred from homology"/>
<dbReference type="Proteomes" id="UP000005365">
    <property type="component" value="Unassembled WGS sequence"/>
</dbReference>
<feature type="transmembrane region" description="Helical" evidence="9">
    <location>
        <begin position="425"/>
        <end position="443"/>
    </location>
</feature>
<protein>
    <submittedName>
        <fullName evidence="11">Amino acid/peptide transporter</fullName>
    </submittedName>
</protein>
<feature type="transmembrane region" description="Helical" evidence="9">
    <location>
        <begin position="32"/>
        <end position="49"/>
    </location>
</feature>
<evidence type="ECO:0000256" key="3">
    <source>
        <dbReference type="ARBA" id="ARBA00022475"/>
    </source>
</evidence>
<organism evidence="11 12">
    <name type="scientific">Neisseria sicca ATCC 29256</name>
    <dbReference type="NCBI Taxonomy" id="547045"/>
    <lineage>
        <taxon>Bacteria</taxon>
        <taxon>Pseudomonadati</taxon>
        <taxon>Pseudomonadota</taxon>
        <taxon>Betaproteobacteria</taxon>
        <taxon>Neisseriales</taxon>
        <taxon>Neisseriaceae</taxon>
        <taxon>Neisseria</taxon>
    </lineage>
</organism>
<feature type="transmembrane region" description="Helical" evidence="9">
    <location>
        <begin position="282"/>
        <end position="310"/>
    </location>
</feature>
<dbReference type="RefSeq" id="WP_003761007.1">
    <property type="nucleotide sequence ID" value="NZ_ACKO02000025.1"/>
</dbReference>
<sequence>MSDNQSARKEKTFFGHPIQLSTLFHIELWERFSFYGMQGILMIYLYYAANKGGLGINESLAGGIVGAYGGSVYLSTILGAWLADRIWGAERTLFISGIVVMLGHIVLAIAPGLYGLLSGLVCIALGSGGVKSSASSMVGSLYEADHMKPLRDAGFSIFYISINIGGFLGPLLTGLLQTKMGFHYGFGAAAVGMAFGLWRYSAGRKLLPHTPAPNPLRPEKVQTAVAVAVLIVLIVGSLIASGTLNLDNFSKFLLGTVILTIIAYFARLLGSSHVSSENKRHIIAYIPLFLAICLFWAVWSQVYSVATVYFDKMGDRTLFGWTVPVAWKDSIQSMWVVLFSGVMAAIWTKMGKYQPKTPFKFVLAMIVVGVSYLIFVPYISSDTPMPIIVFALFLLALTIGELMISPISLSIATKIAPPMFKTQMVALNFLGLSVGFTLGGVLFKEGFDKKAPLDFYWMLCGIGVITGLVLLLLVPILNKMLKGAD</sequence>
<reference evidence="11" key="1">
    <citation type="submission" date="2009-07" db="EMBL/GenBank/DDBJ databases">
        <authorList>
            <person name="Weinstock G."/>
            <person name="Sodergren E."/>
            <person name="Clifton S."/>
            <person name="Fulton L."/>
            <person name="Fulton B."/>
            <person name="Courtney L."/>
            <person name="Fronick C."/>
            <person name="Harrison M."/>
            <person name="Strong C."/>
            <person name="Farmer C."/>
            <person name="Delahaunty K."/>
            <person name="Markovic C."/>
            <person name="Hall O."/>
            <person name="Minx P."/>
            <person name="Tomlinson C."/>
            <person name="Mitreva M."/>
            <person name="Nelson J."/>
            <person name="Hou S."/>
            <person name="Wollam A."/>
            <person name="Pepin K.H."/>
            <person name="Johnson M."/>
            <person name="Bhonagiri V."/>
            <person name="Nash W.E."/>
            <person name="Warren W."/>
            <person name="Chinwalla A."/>
            <person name="Mardis E.R."/>
            <person name="Wilson R.K."/>
        </authorList>
    </citation>
    <scope>NUCLEOTIDE SEQUENCE [LARGE SCALE GENOMIC DNA]</scope>
    <source>
        <strain evidence="11">ATCC 29256</strain>
    </source>
</reference>
<dbReference type="PANTHER" id="PTHR23517">
    <property type="entry name" value="RESISTANCE PROTEIN MDTM, PUTATIVE-RELATED-RELATED"/>
    <property type="match status" value="1"/>
</dbReference>
<dbReference type="PANTHER" id="PTHR23517:SF15">
    <property type="entry name" value="PROTON-DEPENDENT OLIGOPEPTIDE FAMILY TRANSPORT PROTEIN"/>
    <property type="match status" value="1"/>
</dbReference>
<evidence type="ECO:0000256" key="7">
    <source>
        <dbReference type="ARBA" id="ARBA00023136"/>
    </source>
</evidence>
<feature type="transmembrane region" description="Helical" evidence="9">
    <location>
        <begin position="385"/>
        <end position="404"/>
    </location>
</feature>
<feature type="domain" description="Major facilitator superfamily (MFS) profile" evidence="10">
    <location>
        <begin position="22"/>
        <end position="478"/>
    </location>
</feature>
<dbReference type="AlphaFoldDB" id="C6M948"/>
<dbReference type="InterPro" id="IPR036259">
    <property type="entry name" value="MFS_trans_sf"/>
</dbReference>
<comment type="similarity">
    <text evidence="8">Belongs to the major facilitator superfamily. Proton-dependent oligopeptide transporter (POT/PTR) (TC 2.A.17) family.</text>
</comment>
<evidence type="ECO:0000256" key="9">
    <source>
        <dbReference type="SAM" id="Phobius"/>
    </source>
</evidence>
<dbReference type="EMBL" id="ACKO02000025">
    <property type="protein sequence ID" value="EET43189.1"/>
    <property type="molecule type" value="Genomic_DNA"/>
</dbReference>
<dbReference type="GO" id="GO:0005886">
    <property type="term" value="C:plasma membrane"/>
    <property type="evidence" value="ECO:0007669"/>
    <property type="project" value="UniProtKB-SubCell"/>
</dbReference>
<name>C6M948_NEISI</name>
<comment type="subcellular location">
    <subcellularLocation>
        <location evidence="1">Cell membrane</location>
        <topology evidence="1">Multi-pass membrane protein</topology>
    </subcellularLocation>
    <subcellularLocation>
        <location evidence="8">Membrane</location>
        <topology evidence="8">Multi-pass membrane protein</topology>
    </subcellularLocation>
</comment>